<reference evidence="2" key="1">
    <citation type="journal article" date="2019" name="Int. J. Syst. Evol. Microbiol.">
        <title>The Global Catalogue of Microorganisms (GCM) 10K type strain sequencing project: providing services to taxonomists for standard genome sequencing and annotation.</title>
        <authorList>
            <consortium name="The Broad Institute Genomics Platform"/>
            <consortium name="The Broad Institute Genome Sequencing Center for Infectious Disease"/>
            <person name="Wu L."/>
            <person name="Ma J."/>
        </authorList>
    </citation>
    <scope>NUCLEOTIDE SEQUENCE [LARGE SCALE GENOMIC DNA]</scope>
    <source>
        <strain evidence="2">JCM 17459</strain>
    </source>
</reference>
<evidence type="ECO:0008006" key="3">
    <source>
        <dbReference type="Google" id="ProtNLM"/>
    </source>
</evidence>
<protein>
    <recommendedName>
        <fullName evidence="3">DUF4304 domain-containing protein</fullName>
    </recommendedName>
</protein>
<gene>
    <name evidence="1" type="ORF">GCM10022262_38090</name>
</gene>
<keyword evidence="2" id="KW-1185">Reference proteome</keyword>
<evidence type="ECO:0000313" key="1">
    <source>
        <dbReference type="EMBL" id="GAA3510435.1"/>
    </source>
</evidence>
<sequence>MRLNKQQRLRNAAEGFLAGLVAAGFEGPFTWAHHQWEGPFYRVWNQWPPASRRPQIFPRFQVGGSADGRTSQARDMLWQIKRTSPFAGHKEGPLNPAPNGLTPAEYLEISVEGATPDEWVELARDFLREMPENSA</sequence>
<comment type="caution">
    <text evidence="1">The sequence shown here is derived from an EMBL/GenBank/DDBJ whole genome shotgun (WGS) entry which is preliminary data.</text>
</comment>
<dbReference type="Proteomes" id="UP001499841">
    <property type="component" value="Unassembled WGS sequence"/>
</dbReference>
<accession>A0ABP6UP49</accession>
<organism evidence="1 2">
    <name type="scientific">Georgenia daeguensis</name>
    <dbReference type="NCBI Taxonomy" id="908355"/>
    <lineage>
        <taxon>Bacteria</taxon>
        <taxon>Bacillati</taxon>
        <taxon>Actinomycetota</taxon>
        <taxon>Actinomycetes</taxon>
        <taxon>Micrococcales</taxon>
        <taxon>Bogoriellaceae</taxon>
        <taxon>Georgenia</taxon>
    </lineage>
</organism>
<proteinExistence type="predicted"/>
<name>A0ABP6UP49_9MICO</name>
<evidence type="ECO:0000313" key="2">
    <source>
        <dbReference type="Proteomes" id="UP001499841"/>
    </source>
</evidence>
<dbReference type="EMBL" id="BAABBA010000028">
    <property type="protein sequence ID" value="GAA3510435.1"/>
    <property type="molecule type" value="Genomic_DNA"/>
</dbReference>